<gene>
    <name evidence="1" type="ORF">AVEN_110903_1</name>
</gene>
<proteinExistence type="predicted"/>
<protein>
    <submittedName>
        <fullName evidence="1">Uncharacterized protein</fullName>
    </submittedName>
</protein>
<accession>A0A4Y2REI0</accession>
<dbReference type="OrthoDB" id="425619at2759"/>
<name>A0A4Y2REI0_ARAVE</name>
<comment type="caution">
    <text evidence="1">The sequence shown here is derived from an EMBL/GenBank/DDBJ whole genome shotgun (WGS) entry which is preliminary data.</text>
</comment>
<dbReference type="Proteomes" id="UP000499080">
    <property type="component" value="Unassembled WGS sequence"/>
</dbReference>
<evidence type="ECO:0000313" key="1">
    <source>
        <dbReference type="EMBL" id="GBN73846.1"/>
    </source>
</evidence>
<sequence length="127" mass="14464">MTTLYGCEPYLNAEKKFGMETDTSVKALTMTAEDIWSLSQIQKVQLEDPDIRPILKRKLNSVDRPSCKKSLGRALQPNDTGLFGTPYILKMVFYVASGRVKIETFTDSILFSRRAEFKKFCVKLITT</sequence>
<reference evidence="1 2" key="1">
    <citation type="journal article" date="2019" name="Sci. Rep.">
        <title>Orb-weaving spider Araneus ventricosus genome elucidates the spidroin gene catalogue.</title>
        <authorList>
            <person name="Kono N."/>
            <person name="Nakamura H."/>
            <person name="Ohtoshi R."/>
            <person name="Moran D.A.P."/>
            <person name="Shinohara A."/>
            <person name="Yoshida Y."/>
            <person name="Fujiwara M."/>
            <person name="Mori M."/>
            <person name="Tomita M."/>
            <person name="Arakawa K."/>
        </authorList>
    </citation>
    <scope>NUCLEOTIDE SEQUENCE [LARGE SCALE GENOMIC DNA]</scope>
</reference>
<keyword evidence="2" id="KW-1185">Reference proteome</keyword>
<evidence type="ECO:0000313" key="2">
    <source>
        <dbReference type="Proteomes" id="UP000499080"/>
    </source>
</evidence>
<organism evidence="1 2">
    <name type="scientific">Araneus ventricosus</name>
    <name type="common">Orbweaver spider</name>
    <name type="synonym">Epeira ventricosa</name>
    <dbReference type="NCBI Taxonomy" id="182803"/>
    <lineage>
        <taxon>Eukaryota</taxon>
        <taxon>Metazoa</taxon>
        <taxon>Ecdysozoa</taxon>
        <taxon>Arthropoda</taxon>
        <taxon>Chelicerata</taxon>
        <taxon>Arachnida</taxon>
        <taxon>Araneae</taxon>
        <taxon>Araneomorphae</taxon>
        <taxon>Entelegynae</taxon>
        <taxon>Araneoidea</taxon>
        <taxon>Araneidae</taxon>
        <taxon>Araneus</taxon>
    </lineage>
</organism>
<dbReference type="AlphaFoldDB" id="A0A4Y2REI0"/>
<dbReference type="EMBL" id="BGPR01016691">
    <property type="protein sequence ID" value="GBN73846.1"/>
    <property type="molecule type" value="Genomic_DNA"/>
</dbReference>